<name>A0ABD1NI11_9FABA</name>
<keyword evidence="3" id="KW-1185">Reference proteome</keyword>
<proteinExistence type="predicted"/>
<feature type="repeat" description="RCC1" evidence="1">
    <location>
        <begin position="1"/>
        <end position="51"/>
    </location>
</feature>
<dbReference type="Pfam" id="PF00415">
    <property type="entry name" value="RCC1"/>
    <property type="match status" value="1"/>
</dbReference>
<evidence type="ECO:0000313" key="2">
    <source>
        <dbReference type="EMBL" id="KAL2347755.1"/>
    </source>
</evidence>
<evidence type="ECO:0000313" key="3">
    <source>
        <dbReference type="Proteomes" id="UP001603857"/>
    </source>
</evidence>
<protein>
    <submittedName>
        <fullName evidence="2">Uncharacterized protein</fullName>
    </submittedName>
</protein>
<organism evidence="2 3">
    <name type="scientific">Flemingia macrophylla</name>
    <dbReference type="NCBI Taxonomy" id="520843"/>
    <lineage>
        <taxon>Eukaryota</taxon>
        <taxon>Viridiplantae</taxon>
        <taxon>Streptophyta</taxon>
        <taxon>Embryophyta</taxon>
        <taxon>Tracheophyta</taxon>
        <taxon>Spermatophyta</taxon>
        <taxon>Magnoliopsida</taxon>
        <taxon>eudicotyledons</taxon>
        <taxon>Gunneridae</taxon>
        <taxon>Pentapetalae</taxon>
        <taxon>rosids</taxon>
        <taxon>fabids</taxon>
        <taxon>Fabales</taxon>
        <taxon>Fabaceae</taxon>
        <taxon>Papilionoideae</taxon>
        <taxon>50 kb inversion clade</taxon>
        <taxon>NPAAA clade</taxon>
        <taxon>indigoferoid/millettioid clade</taxon>
        <taxon>Phaseoleae</taxon>
        <taxon>Flemingia</taxon>
    </lineage>
</organism>
<dbReference type="PROSITE" id="PS50012">
    <property type="entry name" value="RCC1_3"/>
    <property type="match status" value="1"/>
</dbReference>
<dbReference type="InterPro" id="IPR000408">
    <property type="entry name" value="Reg_chr_condens"/>
</dbReference>
<dbReference type="Gene3D" id="2.130.10.30">
    <property type="entry name" value="Regulator of chromosome condensation 1/beta-lactamase-inhibitor protein II"/>
    <property type="match status" value="1"/>
</dbReference>
<evidence type="ECO:0000256" key="1">
    <source>
        <dbReference type="PROSITE-ProRule" id="PRU00235"/>
    </source>
</evidence>
<reference evidence="2 3" key="1">
    <citation type="submission" date="2024-08" db="EMBL/GenBank/DDBJ databases">
        <title>Insights into the chromosomal genome structure of Flemingia macrophylla.</title>
        <authorList>
            <person name="Ding Y."/>
            <person name="Zhao Y."/>
            <person name="Bi W."/>
            <person name="Wu M."/>
            <person name="Zhao G."/>
            <person name="Gong Y."/>
            <person name="Li W."/>
            <person name="Zhang P."/>
        </authorList>
    </citation>
    <scope>NUCLEOTIDE SEQUENCE [LARGE SCALE GENOMIC DNA]</scope>
    <source>
        <strain evidence="2">DYQJB</strain>
        <tissue evidence="2">Leaf</tissue>
    </source>
</reference>
<dbReference type="Proteomes" id="UP001603857">
    <property type="component" value="Unassembled WGS sequence"/>
</dbReference>
<dbReference type="SUPFAM" id="SSF50985">
    <property type="entry name" value="RCC1/BLIP-II"/>
    <property type="match status" value="1"/>
</dbReference>
<dbReference type="AlphaFoldDB" id="A0ABD1NI11"/>
<gene>
    <name evidence="2" type="ORF">Fmac_001755</name>
</gene>
<accession>A0ABD1NI11</accession>
<sequence>MKLWLSKGDFGRLGHSDHSDMLIPRPIKALQGLMLQQVACGDSHCPAITMDSHVLERTSVPFHFFLMSYISQTISTSPWALFRTGPSTSQPPVLQSKLTYKYALNSYIHF</sequence>
<dbReference type="InterPro" id="IPR009091">
    <property type="entry name" value="RCC1/BLIP-II"/>
</dbReference>
<dbReference type="EMBL" id="JBGMDY010000001">
    <property type="protein sequence ID" value="KAL2347755.1"/>
    <property type="molecule type" value="Genomic_DNA"/>
</dbReference>
<comment type="caution">
    <text evidence="2">The sequence shown here is derived from an EMBL/GenBank/DDBJ whole genome shotgun (WGS) entry which is preliminary data.</text>
</comment>